<keyword evidence="8" id="KW-1185">Reference proteome</keyword>
<organism evidence="7 8">
    <name type="scientific">Undibacterium hunanense</name>
    <dbReference type="NCBI Taxonomy" id="2762292"/>
    <lineage>
        <taxon>Bacteria</taxon>
        <taxon>Pseudomonadati</taxon>
        <taxon>Pseudomonadota</taxon>
        <taxon>Betaproteobacteria</taxon>
        <taxon>Burkholderiales</taxon>
        <taxon>Oxalobacteraceae</taxon>
        <taxon>Undibacterium</taxon>
    </lineage>
</organism>
<dbReference type="Gene3D" id="3.40.190.10">
    <property type="entry name" value="Periplasmic binding protein-like II"/>
    <property type="match status" value="2"/>
</dbReference>
<reference evidence="7 8" key="1">
    <citation type="submission" date="2020-08" db="EMBL/GenBank/DDBJ databases">
        <title>Novel species isolated from subtropical streams in China.</title>
        <authorList>
            <person name="Lu H."/>
        </authorList>
    </citation>
    <scope>NUCLEOTIDE SEQUENCE [LARGE SCALE GENOMIC DNA]</scope>
    <source>
        <strain evidence="7 8">CY18W</strain>
    </source>
</reference>
<sequence>MKKLVLLLLLKTSLLFSLLAQAADDRLIGIGFQKGSGLLSVLKAQGTLEKALAAQKFQIKWIEFPAGPQLLEALNSGNVDFGLTGAPPPIFAQAAGVDLLYVGAEPSSPTCEAILVPKDSPIKSVAELKGKKVAFQKGSSSNLLILAALRKAGLGMQDIQAIYLSPADARAAFVSGNIDAWIVWDPYLASVQHSLPVRVLADHQGLLPANSFYEASRRLVEKHPQALNIILGELATTGAWASKNPQQLASIIAAQLGMPLDVINTWQQRSRYGVMPVSAAVVNRQQEIADLFYQNKLIPRAVKISDKAWVWVPKADK</sequence>
<dbReference type="RefSeq" id="WP_186946190.1">
    <property type="nucleotide sequence ID" value="NZ_JACOGF010000002.1"/>
</dbReference>
<evidence type="ECO:0000256" key="4">
    <source>
        <dbReference type="ARBA" id="ARBA00022729"/>
    </source>
</evidence>
<proteinExistence type="inferred from homology"/>
<dbReference type="PANTHER" id="PTHR30024">
    <property type="entry name" value="ALIPHATIC SULFONATES-BINDING PROTEIN-RELATED"/>
    <property type="match status" value="1"/>
</dbReference>
<comment type="similarity">
    <text evidence="2">Belongs to the bacterial solute-binding protein SsuA/TauA family.</text>
</comment>
<feature type="signal peptide" evidence="5">
    <location>
        <begin position="1"/>
        <end position="22"/>
    </location>
</feature>
<dbReference type="NCBIfam" id="TIGR01728">
    <property type="entry name" value="SsuA_fam"/>
    <property type="match status" value="1"/>
</dbReference>
<keyword evidence="4 5" id="KW-0732">Signal</keyword>
<comment type="caution">
    <text evidence="7">The sequence shown here is derived from an EMBL/GenBank/DDBJ whole genome shotgun (WGS) entry which is preliminary data.</text>
</comment>
<protein>
    <submittedName>
        <fullName evidence="7">Sulfonate ABC transporter substrate-binding protein</fullName>
    </submittedName>
</protein>
<feature type="chain" id="PRO_5047365984" evidence="5">
    <location>
        <begin position="23"/>
        <end position="317"/>
    </location>
</feature>
<dbReference type="InterPro" id="IPR015168">
    <property type="entry name" value="SsuA/THI5"/>
</dbReference>
<evidence type="ECO:0000313" key="7">
    <source>
        <dbReference type="EMBL" id="MBC3916968.1"/>
    </source>
</evidence>
<dbReference type="SMART" id="SM00062">
    <property type="entry name" value="PBPb"/>
    <property type="match status" value="1"/>
</dbReference>
<comment type="subcellular location">
    <subcellularLocation>
        <location evidence="1">Periplasm</location>
    </subcellularLocation>
</comment>
<evidence type="ECO:0000256" key="1">
    <source>
        <dbReference type="ARBA" id="ARBA00004418"/>
    </source>
</evidence>
<evidence type="ECO:0000256" key="5">
    <source>
        <dbReference type="SAM" id="SignalP"/>
    </source>
</evidence>
<evidence type="ECO:0000259" key="6">
    <source>
        <dbReference type="SMART" id="SM00062"/>
    </source>
</evidence>
<dbReference type="Pfam" id="PF09084">
    <property type="entry name" value="NMT1"/>
    <property type="match status" value="1"/>
</dbReference>
<name>A0ABR6ZM27_9BURK</name>
<dbReference type="EMBL" id="JACOGF010000002">
    <property type="protein sequence ID" value="MBC3916968.1"/>
    <property type="molecule type" value="Genomic_DNA"/>
</dbReference>
<dbReference type="SUPFAM" id="SSF53850">
    <property type="entry name" value="Periplasmic binding protein-like II"/>
    <property type="match status" value="1"/>
</dbReference>
<dbReference type="CDD" id="cd13557">
    <property type="entry name" value="PBP2_SsuA"/>
    <property type="match status" value="1"/>
</dbReference>
<dbReference type="InterPro" id="IPR001638">
    <property type="entry name" value="Solute-binding_3/MltF_N"/>
</dbReference>
<evidence type="ECO:0000256" key="2">
    <source>
        <dbReference type="ARBA" id="ARBA00010742"/>
    </source>
</evidence>
<gene>
    <name evidence="7" type="ORF">H8L32_05720</name>
</gene>
<evidence type="ECO:0000256" key="3">
    <source>
        <dbReference type="ARBA" id="ARBA00022448"/>
    </source>
</evidence>
<dbReference type="NCBIfam" id="NF008588">
    <property type="entry name" value="PRK11553.1"/>
    <property type="match status" value="1"/>
</dbReference>
<dbReference type="InterPro" id="IPR010067">
    <property type="entry name" value="ABC_SsuA_sub-bd"/>
</dbReference>
<accession>A0ABR6ZM27</accession>
<dbReference type="Proteomes" id="UP000650424">
    <property type="component" value="Unassembled WGS sequence"/>
</dbReference>
<feature type="domain" description="Solute-binding protein family 3/N-terminal" evidence="6">
    <location>
        <begin position="27"/>
        <end position="244"/>
    </location>
</feature>
<dbReference type="PANTHER" id="PTHR30024:SF42">
    <property type="entry name" value="ALIPHATIC SULFONATES-BINDING PROTEIN-RELATED"/>
    <property type="match status" value="1"/>
</dbReference>
<evidence type="ECO:0000313" key="8">
    <source>
        <dbReference type="Proteomes" id="UP000650424"/>
    </source>
</evidence>
<keyword evidence="3" id="KW-0813">Transport</keyword>